<feature type="non-terminal residue" evidence="2">
    <location>
        <position position="1"/>
    </location>
</feature>
<comment type="caution">
    <text evidence="2">The sequence shown here is derived from an EMBL/GenBank/DDBJ whole genome shotgun (WGS) entry which is preliminary data.</text>
</comment>
<dbReference type="AlphaFoldDB" id="A0A9P5TEM6"/>
<accession>A0A9P5TEM6</accession>
<keyword evidence="3" id="KW-1185">Reference proteome</keyword>
<gene>
    <name evidence="2" type="ORF">CPB84DRAFT_1662430</name>
</gene>
<protein>
    <submittedName>
        <fullName evidence="2">Uncharacterized protein</fullName>
    </submittedName>
</protein>
<proteinExistence type="predicted"/>
<reference evidence="2" key="1">
    <citation type="submission" date="2020-11" db="EMBL/GenBank/DDBJ databases">
        <authorList>
            <consortium name="DOE Joint Genome Institute"/>
            <person name="Ahrendt S."/>
            <person name="Riley R."/>
            <person name="Andreopoulos W."/>
            <person name="LaButti K."/>
            <person name="Pangilinan J."/>
            <person name="Ruiz-duenas F.J."/>
            <person name="Barrasa J.M."/>
            <person name="Sanchez-Garcia M."/>
            <person name="Camarero S."/>
            <person name="Miyauchi S."/>
            <person name="Serrano A."/>
            <person name="Linde D."/>
            <person name="Babiker R."/>
            <person name="Drula E."/>
            <person name="Ayuso-Fernandez I."/>
            <person name="Pacheco R."/>
            <person name="Padilla G."/>
            <person name="Ferreira P."/>
            <person name="Barriuso J."/>
            <person name="Kellner H."/>
            <person name="Castanera R."/>
            <person name="Alfaro M."/>
            <person name="Ramirez L."/>
            <person name="Pisabarro A.G."/>
            <person name="Kuo A."/>
            <person name="Tritt A."/>
            <person name="Lipzen A."/>
            <person name="He G."/>
            <person name="Yan M."/>
            <person name="Ng V."/>
            <person name="Cullen D."/>
            <person name="Martin F."/>
            <person name="Rosso M.-N."/>
            <person name="Henrissat B."/>
            <person name="Hibbett D."/>
            <person name="Martinez A.T."/>
            <person name="Grigoriev I.V."/>
        </authorList>
    </citation>
    <scope>NUCLEOTIDE SEQUENCE</scope>
    <source>
        <strain evidence="2">AH 44721</strain>
    </source>
</reference>
<dbReference type="OrthoDB" id="3059943at2759"/>
<feature type="region of interest" description="Disordered" evidence="1">
    <location>
        <begin position="23"/>
        <end position="45"/>
    </location>
</feature>
<feature type="non-terminal residue" evidence="2">
    <location>
        <position position="84"/>
    </location>
</feature>
<dbReference type="EMBL" id="JADNYJ010000353">
    <property type="protein sequence ID" value="KAF8870512.1"/>
    <property type="molecule type" value="Genomic_DNA"/>
</dbReference>
<dbReference type="Proteomes" id="UP000724874">
    <property type="component" value="Unassembled WGS sequence"/>
</dbReference>
<evidence type="ECO:0000313" key="3">
    <source>
        <dbReference type="Proteomes" id="UP000724874"/>
    </source>
</evidence>
<sequence>THPNHRKKNRPWNWKLCSIVKEAGEEGETSGARGAIGRMGGRDQRKVEQDYELFLRDLEEDPELRQGINLYKALEVTMATADGA</sequence>
<organism evidence="2 3">
    <name type="scientific">Gymnopilus junonius</name>
    <name type="common">Spectacular rustgill mushroom</name>
    <name type="synonym">Gymnopilus spectabilis subsp. junonius</name>
    <dbReference type="NCBI Taxonomy" id="109634"/>
    <lineage>
        <taxon>Eukaryota</taxon>
        <taxon>Fungi</taxon>
        <taxon>Dikarya</taxon>
        <taxon>Basidiomycota</taxon>
        <taxon>Agaricomycotina</taxon>
        <taxon>Agaricomycetes</taxon>
        <taxon>Agaricomycetidae</taxon>
        <taxon>Agaricales</taxon>
        <taxon>Agaricineae</taxon>
        <taxon>Hymenogastraceae</taxon>
        <taxon>Gymnopilus</taxon>
    </lineage>
</organism>
<evidence type="ECO:0000313" key="2">
    <source>
        <dbReference type="EMBL" id="KAF8870512.1"/>
    </source>
</evidence>
<name>A0A9P5TEM6_GYMJU</name>
<evidence type="ECO:0000256" key="1">
    <source>
        <dbReference type="SAM" id="MobiDB-lite"/>
    </source>
</evidence>